<dbReference type="Gene3D" id="3.60.21.10">
    <property type="match status" value="2"/>
</dbReference>
<organism evidence="2 3">
    <name type="scientific">Leeuwenhoekiella polynyae</name>
    <dbReference type="NCBI Taxonomy" id="1550906"/>
    <lineage>
        <taxon>Bacteria</taxon>
        <taxon>Pseudomonadati</taxon>
        <taxon>Bacteroidota</taxon>
        <taxon>Flavobacteriia</taxon>
        <taxon>Flavobacteriales</taxon>
        <taxon>Flavobacteriaceae</taxon>
        <taxon>Leeuwenhoekiella</taxon>
    </lineage>
</organism>
<dbReference type="InterPro" id="IPR029052">
    <property type="entry name" value="Metallo-depent_PP-like"/>
</dbReference>
<dbReference type="SUPFAM" id="SSF56300">
    <property type="entry name" value="Metallo-dependent phosphatases"/>
    <property type="match status" value="1"/>
</dbReference>
<evidence type="ECO:0000259" key="1">
    <source>
        <dbReference type="Pfam" id="PF00149"/>
    </source>
</evidence>
<sequence>MKQQAISRRNSIKLFALTGTTVLTMPNLVLSCKNTTEKPVRFGFMTDSHYADRDVAGTRFYRDSIPKMQEAIQVLNSQNLDFLIHLGDFKDQGPEAKPEDTLRYLEAIEGVFQEFEGAKYHALGNHDVDSIRKETFLENIRNTGQETTQNYYSFDAGGFHFIVLDANYDTDGKDHFFAEGSDWEDANIPEKELKWLRNDLAQNEKPTVVFCHHPLYEFYKEGSKFHVTNFKAVQQILQESSWVVACMHGHVHKEDAAIIEGINYITRLGMVDYEGLENNSFSIVEITERQLKIEGYKRASDTKLKLQ</sequence>
<dbReference type="Proteomes" id="UP000289859">
    <property type="component" value="Unassembled WGS sequence"/>
</dbReference>
<dbReference type="PANTHER" id="PTHR16509">
    <property type="match status" value="1"/>
</dbReference>
<protein>
    <submittedName>
        <fullName evidence="2">Alkaline phosphatase</fullName>
    </submittedName>
</protein>
<dbReference type="RefSeq" id="WP_128767226.1">
    <property type="nucleotide sequence ID" value="NZ_JBHUOO010000037.1"/>
</dbReference>
<dbReference type="AlphaFoldDB" id="A0A4Q0NQH0"/>
<dbReference type="OrthoDB" id="9791866at2"/>
<proteinExistence type="predicted"/>
<reference evidence="2 3" key="1">
    <citation type="submission" date="2018-07" db="EMBL/GenBank/DDBJ databases">
        <title>Leeuwenhoekiella genomics.</title>
        <authorList>
            <person name="Tahon G."/>
            <person name="Willems A."/>
        </authorList>
    </citation>
    <scope>NUCLEOTIDE SEQUENCE [LARGE SCALE GENOMIC DNA]</scope>
    <source>
        <strain evidence="2 3">LMG 29608</strain>
    </source>
</reference>
<dbReference type="PROSITE" id="PS51257">
    <property type="entry name" value="PROKAR_LIPOPROTEIN"/>
    <property type="match status" value="1"/>
</dbReference>
<feature type="domain" description="Calcineurin-like phosphoesterase" evidence="1">
    <location>
        <begin position="41"/>
        <end position="253"/>
    </location>
</feature>
<dbReference type="EMBL" id="QOVK01000035">
    <property type="protein sequence ID" value="RXG11621.1"/>
    <property type="molecule type" value="Genomic_DNA"/>
</dbReference>
<name>A0A4Q0NQH0_9FLAO</name>
<evidence type="ECO:0000313" key="2">
    <source>
        <dbReference type="EMBL" id="RXG11621.1"/>
    </source>
</evidence>
<gene>
    <name evidence="2" type="ORF">DSM02_4062</name>
</gene>
<keyword evidence="3" id="KW-1185">Reference proteome</keyword>
<dbReference type="PANTHER" id="PTHR16509:SF1">
    <property type="entry name" value="MANGANESE-DEPENDENT ADP-RIBOSE_CDP-ALCOHOL DIPHOSPHATASE"/>
    <property type="match status" value="1"/>
</dbReference>
<accession>A0A4Q0NQH0</accession>
<comment type="caution">
    <text evidence="2">The sequence shown here is derived from an EMBL/GenBank/DDBJ whole genome shotgun (WGS) entry which is preliminary data.</text>
</comment>
<dbReference type="Pfam" id="PF00149">
    <property type="entry name" value="Metallophos"/>
    <property type="match status" value="1"/>
</dbReference>
<evidence type="ECO:0000313" key="3">
    <source>
        <dbReference type="Proteomes" id="UP000289859"/>
    </source>
</evidence>
<dbReference type="InterPro" id="IPR004843">
    <property type="entry name" value="Calcineurin-like_PHP"/>
</dbReference>
<dbReference type="GO" id="GO:0016787">
    <property type="term" value="F:hydrolase activity"/>
    <property type="evidence" value="ECO:0007669"/>
    <property type="project" value="InterPro"/>
</dbReference>